<organism evidence="1 2">
    <name type="scientific">Atlanticothrix silvestris CENA357</name>
    <dbReference type="NCBI Taxonomy" id="1725252"/>
    <lineage>
        <taxon>Bacteria</taxon>
        <taxon>Bacillati</taxon>
        <taxon>Cyanobacteriota</taxon>
        <taxon>Cyanophyceae</taxon>
        <taxon>Nostocales</taxon>
        <taxon>Nodulariaceae</taxon>
        <taxon>Atlanticothrix</taxon>
        <taxon>Atlanticothrix silvestris</taxon>
    </lineage>
</organism>
<protein>
    <submittedName>
        <fullName evidence="1">Uncharacterized protein</fullName>
    </submittedName>
</protein>
<gene>
    <name evidence="1" type="ORF">I8751_26625</name>
</gene>
<dbReference type="EMBL" id="JAECZB010000099">
    <property type="protein sequence ID" value="MBH8555856.1"/>
    <property type="molecule type" value="Genomic_DNA"/>
</dbReference>
<comment type="caution">
    <text evidence="1">The sequence shown here is derived from an EMBL/GenBank/DDBJ whole genome shotgun (WGS) entry which is preliminary data.</text>
</comment>
<dbReference type="AlphaFoldDB" id="A0A8J7HIU1"/>
<evidence type="ECO:0000313" key="1">
    <source>
        <dbReference type="EMBL" id="MBH8555856.1"/>
    </source>
</evidence>
<keyword evidence="2" id="KW-1185">Reference proteome</keyword>
<dbReference type="Proteomes" id="UP000599391">
    <property type="component" value="Unassembled WGS sequence"/>
</dbReference>
<dbReference type="RefSeq" id="WP_214442062.1">
    <property type="nucleotide sequence ID" value="NZ_JAECZB010000099.1"/>
</dbReference>
<sequence length="67" mass="7517">MSGVSPAQTITDAQAKRLWAIARGEAKLSESEVRTIFAEFQVESTAQIQVTQYDKVIERIKKFNPGF</sequence>
<reference evidence="1 2" key="1">
    <citation type="journal article" date="2021" name="Int. J. Syst. Evol. Microbiol.">
        <title>Amazonocrinis nigriterrae gen. nov., sp. nov., Atlanticothrix silvestris gen. nov., sp. nov. and Dendronalium phyllosphericum gen. nov., sp. nov., nostocacean cyanobacteria from Brazilian environments.</title>
        <authorList>
            <person name="Alvarenga D.O."/>
            <person name="Andreote A.P.D."/>
            <person name="Branco L.H.Z."/>
            <person name="Delbaje E."/>
            <person name="Cruz R.B."/>
            <person name="Varani A.M."/>
            <person name="Fiore M.F."/>
        </authorList>
    </citation>
    <scope>NUCLEOTIDE SEQUENCE [LARGE SCALE GENOMIC DNA]</scope>
    <source>
        <strain evidence="1 2">CENA357</strain>
    </source>
</reference>
<name>A0A8J7HIU1_9CYAN</name>
<proteinExistence type="predicted"/>
<evidence type="ECO:0000313" key="2">
    <source>
        <dbReference type="Proteomes" id="UP000599391"/>
    </source>
</evidence>
<accession>A0A8J7HIU1</accession>